<gene>
    <name evidence="1" type="ORF">UFOVP1150_4</name>
    <name evidence="2" type="ORF">UFOVP1329_23</name>
    <name evidence="3" type="ORF">UFOVP1595_13</name>
</gene>
<dbReference type="EMBL" id="LR797464">
    <property type="protein sequence ID" value="CAB4218376.1"/>
    <property type="molecule type" value="Genomic_DNA"/>
</dbReference>
<dbReference type="EMBL" id="LR797098">
    <property type="protein sequence ID" value="CAB4186549.1"/>
    <property type="molecule type" value="Genomic_DNA"/>
</dbReference>
<sequence>MTPYEAAALVYESEPCVRTFDHDLVLHLMNGYVVSTPEVFVMARRVHRHWSVAQLLDPTLTAPDGDCWWVWCLAGQMSAVVPLIPISLPWVGFERSNVPVIVRASRLLSLASR</sequence>
<evidence type="ECO:0000313" key="1">
    <source>
        <dbReference type="EMBL" id="CAB4186549.1"/>
    </source>
</evidence>
<evidence type="ECO:0000313" key="3">
    <source>
        <dbReference type="EMBL" id="CAB4218376.1"/>
    </source>
</evidence>
<name>A0A6J5STJ1_9CAUD</name>
<reference evidence="3" key="1">
    <citation type="submission" date="2020-05" db="EMBL/GenBank/DDBJ databases">
        <authorList>
            <person name="Chiriac C."/>
            <person name="Salcher M."/>
            <person name="Ghai R."/>
            <person name="Kavagutti S V."/>
        </authorList>
    </citation>
    <scope>NUCLEOTIDE SEQUENCE</scope>
</reference>
<accession>A0A6J5STJ1</accession>
<proteinExistence type="predicted"/>
<organism evidence="3">
    <name type="scientific">uncultured Caudovirales phage</name>
    <dbReference type="NCBI Taxonomy" id="2100421"/>
    <lineage>
        <taxon>Viruses</taxon>
        <taxon>Duplodnaviria</taxon>
        <taxon>Heunggongvirae</taxon>
        <taxon>Uroviricota</taxon>
        <taxon>Caudoviricetes</taxon>
        <taxon>Peduoviridae</taxon>
        <taxon>Maltschvirus</taxon>
        <taxon>Maltschvirus maltsch</taxon>
    </lineage>
</organism>
<protein>
    <submittedName>
        <fullName evidence="3">Uncharacterized protein</fullName>
    </submittedName>
</protein>
<evidence type="ECO:0000313" key="2">
    <source>
        <dbReference type="EMBL" id="CAB4199133.1"/>
    </source>
</evidence>
<dbReference type="EMBL" id="LR797282">
    <property type="protein sequence ID" value="CAB4199133.1"/>
    <property type="molecule type" value="Genomic_DNA"/>
</dbReference>